<reference evidence="1 2" key="1">
    <citation type="submission" date="2015-05" db="EMBL/GenBank/DDBJ databases">
        <title>A genomic and transcriptomic approach to investigate the blue pigment phenotype in Pseudomonas fluorescens.</title>
        <authorList>
            <person name="Andreani N.A."/>
            <person name="Cardazzo B."/>
        </authorList>
    </citation>
    <scope>NUCLEOTIDE SEQUENCE [LARGE SCALE GENOMIC DNA]</scope>
    <source>
        <strain evidence="1 2">Ps_40</strain>
    </source>
</reference>
<dbReference type="PATRIC" id="fig|294.195.peg.6779"/>
<comment type="caution">
    <text evidence="1">The sequence shown here is derived from an EMBL/GenBank/DDBJ whole genome shotgun (WGS) entry which is preliminary data.</text>
</comment>
<dbReference type="InterPro" id="IPR014859">
    <property type="entry name" value="Phage_TAC_4"/>
</dbReference>
<organism evidence="1 2">
    <name type="scientific">Pseudomonas fluorescens</name>
    <dbReference type="NCBI Taxonomy" id="294"/>
    <lineage>
        <taxon>Bacteria</taxon>
        <taxon>Pseudomonadati</taxon>
        <taxon>Pseudomonadota</taxon>
        <taxon>Gammaproteobacteria</taxon>
        <taxon>Pseudomonadales</taxon>
        <taxon>Pseudomonadaceae</taxon>
        <taxon>Pseudomonas</taxon>
    </lineage>
</organism>
<gene>
    <name evidence="1" type="ORF">PFL603g_06384</name>
</gene>
<sequence>MAKIKIAPNPTFKAKVQIPRVGGEAVAVDFEFKYLDRIALSELFDRWNTARDEHATKVQDEGMSWQDATASEIALQVNQLKDIVSGWGFDEKLSDESMTALVTTCVGAPKAVLEAYQAAYQPARLGN</sequence>
<accession>A0A109KI50</accession>
<evidence type="ECO:0000313" key="2">
    <source>
        <dbReference type="Proteomes" id="UP000063434"/>
    </source>
</evidence>
<dbReference type="RefSeq" id="WP_060766407.1">
    <property type="nucleotide sequence ID" value="NZ_LCYC01000065.1"/>
</dbReference>
<evidence type="ECO:0008006" key="3">
    <source>
        <dbReference type="Google" id="ProtNLM"/>
    </source>
</evidence>
<dbReference type="AlphaFoldDB" id="A0A109KI50"/>
<name>A0A109KI50_PSEFL</name>
<dbReference type="EMBL" id="LCYC01000065">
    <property type="protein sequence ID" value="KWV69679.1"/>
    <property type="molecule type" value="Genomic_DNA"/>
</dbReference>
<proteinExistence type="predicted"/>
<dbReference type="Proteomes" id="UP000063434">
    <property type="component" value="Unassembled WGS sequence"/>
</dbReference>
<evidence type="ECO:0000313" key="1">
    <source>
        <dbReference type="EMBL" id="KWV69679.1"/>
    </source>
</evidence>
<dbReference type="Pfam" id="PF08748">
    <property type="entry name" value="Phage_TAC_4"/>
    <property type="match status" value="1"/>
</dbReference>
<protein>
    <recommendedName>
        <fullName evidence="3">Phage tail assembly chaperone</fullName>
    </recommendedName>
</protein>